<dbReference type="InterPro" id="IPR013022">
    <property type="entry name" value="Xyl_isomerase-like_TIM-brl"/>
</dbReference>
<dbReference type="PANTHER" id="PTHR12110:SF53">
    <property type="entry name" value="BLR5974 PROTEIN"/>
    <property type="match status" value="1"/>
</dbReference>
<sequence>MSNIIGTGFNAGSVDGELDSLERDLRALADIGCDTVELGLTSLDLIAGGRIVEERAERLVALTKQFGFRYTVHGLVSSNFMDPATCRYQIDAAKALVVLCDRIGARILVQHGGNLRPAAIFDRAEADRRERDALHELAQFCEPYGVRIAFENIFTTEPGQYRQTPAEVAETVKAVNHPNLVALIDFSHAYLESTYRGLDFREQLRAMAPVAGHLHVHDSFGRPQGFFVGHHLQENTALGIGDLHMPLGWGDIDWEDIFSELSFLPGTVLMMEIGRRYRAEQPASLERAHRLIALNAAGSALRAAE</sequence>
<dbReference type="EMBL" id="JANFPI010000004">
    <property type="protein sequence ID" value="MCX8998229.1"/>
    <property type="molecule type" value="Genomic_DNA"/>
</dbReference>
<dbReference type="Proteomes" id="UP001208771">
    <property type="component" value="Unassembled WGS sequence"/>
</dbReference>
<evidence type="ECO:0000313" key="3">
    <source>
        <dbReference type="Proteomes" id="UP001208771"/>
    </source>
</evidence>
<comment type="caution">
    <text evidence="2">The sequence shown here is derived from an EMBL/GenBank/DDBJ whole genome shotgun (WGS) entry which is preliminary data.</text>
</comment>
<organism evidence="2 3">
    <name type="scientific">Ectorhizobium quercum</name>
    <dbReference type="NCBI Taxonomy" id="2965071"/>
    <lineage>
        <taxon>Bacteria</taxon>
        <taxon>Pseudomonadati</taxon>
        <taxon>Pseudomonadota</taxon>
        <taxon>Alphaproteobacteria</taxon>
        <taxon>Hyphomicrobiales</taxon>
        <taxon>Rhizobiaceae</taxon>
        <taxon>Ectorhizobium</taxon>
    </lineage>
</organism>
<proteinExistence type="predicted"/>
<dbReference type="SUPFAM" id="SSF51658">
    <property type="entry name" value="Xylose isomerase-like"/>
    <property type="match status" value="1"/>
</dbReference>
<evidence type="ECO:0000313" key="2">
    <source>
        <dbReference type="EMBL" id="MCX8998229.1"/>
    </source>
</evidence>
<keyword evidence="3" id="KW-1185">Reference proteome</keyword>
<dbReference type="Gene3D" id="3.20.20.150">
    <property type="entry name" value="Divalent-metal-dependent TIM barrel enzymes"/>
    <property type="match status" value="1"/>
</dbReference>
<feature type="domain" description="Xylose isomerase-like TIM barrel" evidence="1">
    <location>
        <begin position="25"/>
        <end position="283"/>
    </location>
</feature>
<reference evidence="2" key="1">
    <citation type="submission" date="2022-07" db="EMBL/GenBank/DDBJ databases">
        <title>Ectorhizobium quercum gen.nov., sp. nov.</title>
        <authorList>
            <person name="Ma T."/>
            <person name="Li Y."/>
        </authorList>
    </citation>
    <scope>NUCLEOTIDE SEQUENCE</scope>
    <source>
        <strain evidence="2">BDR2-2</strain>
    </source>
</reference>
<dbReference type="RefSeq" id="WP_306412011.1">
    <property type="nucleotide sequence ID" value="NZ_JANFPI010000004.1"/>
</dbReference>
<dbReference type="PANTHER" id="PTHR12110">
    <property type="entry name" value="HYDROXYPYRUVATE ISOMERASE"/>
    <property type="match status" value="1"/>
</dbReference>
<evidence type="ECO:0000259" key="1">
    <source>
        <dbReference type="Pfam" id="PF01261"/>
    </source>
</evidence>
<dbReference type="InterPro" id="IPR050312">
    <property type="entry name" value="IolE/XylAMocC-like"/>
</dbReference>
<dbReference type="InterPro" id="IPR036237">
    <property type="entry name" value="Xyl_isomerase-like_sf"/>
</dbReference>
<dbReference type="Pfam" id="PF01261">
    <property type="entry name" value="AP_endonuc_2"/>
    <property type="match status" value="1"/>
</dbReference>
<gene>
    <name evidence="2" type="ORF">NOF55_14040</name>
</gene>
<accession>A0AAE3SWN8</accession>
<protein>
    <submittedName>
        <fullName evidence="2">TIM barrel protein</fullName>
    </submittedName>
</protein>
<dbReference type="AlphaFoldDB" id="A0AAE3SWN8"/>
<name>A0AAE3SWN8_9HYPH</name>